<dbReference type="Pfam" id="PF00686">
    <property type="entry name" value="CBM_20"/>
    <property type="match status" value="1"/>
</dbReference>
<feature type="compositionally biased region" description="Basic residues" evidence="2">
    <location>
        <begin position="27"/>
        <end position="36"/>
    </location>
</feature>
<protein>
    <recommendedName>
        <fullName evidence="3">CBM20 domain-containing protein</fullName>
    </recommendedName>
</protein>
<dbReference type="SUPFAM" id="SSF49452">
    <property type="entry name" value="Starch-binding domain-like"/>
    <property type="match status" value="1"/>
</dbReference>
<feature type="region of interest" description="Disordered" evidence="2">
    <location>
        <begin position="867"/>
        <end position="887"/>
    </location>
</feature>
<dbReference type="GO" id="GO:2001070">
    <property type="term" value="F:starch binding"/>
    <property type="evidence" value="ECO:0007669"/>
    <property type="project" value="InterPro"/>
</dbReference>
<feature type="compositionally biased region" description="Polar residues" evidence="2">
    <location>
        <begin position="1"/>
        <end position="10"/>
    </location>
</feature>
<proteinExistence type="predicted"/>
<feature type="compositionally biased region" description="Low complexity" evidence="2">
    <location>
        <begin position="825"/>
        <end position="843"/>
    </location>
</feature>
<feature type="region of interest" description="Disordered" evidence="2">
    <location>
        <begin position="288"/>
        <end position="309"/>
    </location>
</feature>
<reference evidence="4" key="1">
    <citation type="submission" date="2021-01" db="EMBL/GenBank/DDBJ databases">
        <authorList>
            <person name="Corre E."/>
            <person name="Pelletier E."/>
            <person name="Niang G."/>
            <person name="Scheremetjew M."/>
            <person name="Finn R."/>
            <person name="Kale V."/>
            <person name="Holt S."/>
            <person name="Cochrane G."/>
            <person name="Meng A."/>
            <person name="Brown T."/>
            <person name="Cohen L."/>
        </authorList>
    </citation>
    <scope>NUCLEOTIDE SEQUENCE</scope>
    <source>
        <strain evidence="4">SL-175</strain>
    </source>
</reference>
<dbReference type="Gene3D" id="2.60.40.10">
    <property type="entry name" value="Immunoglobulins"/>
    <property type="match status" value="1"/>
</dbReference>
<feature type="compositionally biased region" description="Basic and acidic residues" evidence="2">
    <location>
        <begin position="299"/>
        <end position="309"/>
    </location>
</feature>
<dbReference type="PROSITE" id="PS51166">
    <property type="entry name" value="CBM20"/>
    <property type="match status" value="1"/>
</dbReference>
<dbReference type="SMART" id="SM01065">
    <property type="entry name" value="CBM_2"/>
    <property type="match status" value="1"/>
</dbReference>
<evidence type="ECO:0000259" key="3">
    <source>
        <dbReference type="PROSITE" id="PS51166"/>
    </source>
</evidence>
<feature type="region of interest" description="Disordered" evidence="2">
    <location>
        <begin position="1"/>
        <end position="62"/>
    </location>
</feature>
<dbReference type="CDD" id="cd05467">
    <property type="entry name" value="CBM20"/>
    <property type="match status" value="1"/>
</dbReference>
<accession>A0A7S0XCK1</accession>
<organism evidence="4">
    <name type="scientific">Mantoniella antarctica</name>
    <dbReference type="NCBI Taxonomy" id="81844"/>
    <lineage>
        <taxon>Eukaryota</taxon>
        <taxon>Viridiplantae</taxon>
        <taxon>Chlorophyta</taxon>
        <taxon>Mamiellophyceae</taxon>
        <taxon>Mamiellales</taxon>
        <taxon>Mamiellaceae</taxon>
        <taxon>Mantoniella</taxon>
    </lineage>
</organism>
<evidence type="ECO:0000256" key="2">
    <source>
        <dbReference type="SAM" id="MobiDB-lite"/>
    </source>
</evidence>
<dbReference type="EMBL" id="HBFC01022987">
    <property type="protein sequence ID" value="CAD8711131.1"/>
    <property type="molecule type" value="Transcribed_RNA"/>
</dbReference>
<dbReference type="InterPro" id="IPR013783">
    <property type="entry name" value="Ig-like_fold"/>
</dbReference>
<feature type="region of interest" description="Disordered" evidence="2">
    <location>
        <begin position="817"/>
        <end position="852"/>
    </location>
</feature>
<evidence type="ECO:0000256" key="1">
    <source>
        <dbReference type="SAM" id="Coils"/>
    </source>
</evidence>
<sequence>MASLTSSASTAFGAKTRSLRGGGKNSRGSKKSRRAAVVRAQSKDDSRTPAPPPSALAMESAKRADWDRKVKTVLAGVAMTGASLVMPRPVQAFSESLINGGFVTAGAAATSLVVRASRNAKVPPPPTAAATAAPAISTLLEPIPVPVVHVQAPAPVVTKLTSKQLASMLAKEIPAWHRGLLVAAPMAALVTLVGAAKKWAQIEGLAQSQLRIDGQGEETSVLAVQLAALEAKLATATKTSTGFEGQLKTAHADLETVQTSLVVSQKEAAEAGKALWAAIAATELQESKLGETQSSAKAESQRRAEAARADLDAQLSETEELRRQLGLAQQEALEATIAMTEADNSRETAETEAGKVRMALEKELHAAKERVVSAKKAEAAAVDALQAQEEWRKSRDDWEAETKSSFLSLEQELKDTVAKLAEAEKAAENASEGAAGIEEVRLALEEELKGARLALEEEVKGVTVRAEAAEEQMEVAATAAAAARASFEDTAATQTAAREAAEKSLMMARAEMATVREAMEVESSDARAAEQALEDAMVDAQRLRAEMEALRKVQSATAAALEDARTAMEASMLENAESALDKEKIRELKATHDAQMWEMECNIRALEETMVKAHSMARQNAERMLRHNEQMGRVIQGKMKGDADIPVKFEIVVATDPGQRVAMVGTWNDWKVEDAFPMRWTEKNVWTVTTPIHADDTYEYKYVIIDDTAANPLANAVWQYGNNRVLALQLSLHNEVVLVEVMDSWIPNPKAMPIMLHQLDGTVEEVGSTQLLRDCVRDLRTEQALLDGSEMVRVLQEISTMTLGGSGGELPALIAAGRPASDGPEAAARAEAQARAQAQAQARGLPDAASPLQGDVTLMAKVDGTTTVMPAPGPLPTVGAVPRASSR</sequence>
<keyword evidence="1" id="KW-0175">Coiled coil</keyword>
<dbReference type="AlphaFoldDB" id="A0A7S0XCK1"/>
<name>A0A7S0XCK1_9CHLO</name>
<feature type="coiled-coil region" evidence="1">
    <location>
        <begin position="498"/>
        <end position="553"/>
    </location>
</feature>
<feature type="coiled-coil region" evidence="1">
    <location>
        <begin position="406"/>
        <end position="472"/>
    </location>
</feature>
<dbReference type="InterPro" id="IPR002044">
    <property type="entry name" value="CBM20"/>
</dbReference>
<gene>
    <name evidence="4" type="ORF">MANT1106_LOCUS13817</name>
</gene>
<dbReference type="InterPro" id="IPR013784">
    <property type="entry name" value="Carb-bd-like_fold"/>
</dbReference>
<feature type="domain" description="CBM20" evidence="3">
    <location>
        <begin position="639"/>
        <end position="747"/>
    </location>
</feature>
<evidence type="ECO:0000313" key="4">
    <source>
        <dbReference type="EMBL" id="CAD8711131.1"/>
    </source>
</evidence>